<dbReference type="SUPFAM" id="SSF50729">
    <property type="entry name" value="PH domain-like"/>
    <property type="match status" value="1"/>
</dbReference>
<evidence type="ECO:0000256" key="15">
    <source>
        <dbReference type="ARBA" id="ARBA00023137"/>
    </source>
</evidence>
<evidence type="ECO:0000256" key="7">
    <source>
        <dbReference type="ARBA" id="ARBA00022490"/>
    </source>
</evidence>
<dbReference type="Gene3D" id="1.20.80.10">
    <property type="match status" value="1"/>
</dbReference>
<evidence type="ECO:0000256" key="2">
    <source>
        <dbReference type="ARBA" id="ARBA00004316"/>
    </source>
</evidence>
<dbReference type="InterPro" id="IPR017441">
    <property type="entry name" value="Protein_kinase_ATP_BS"/>
</dbReference>
<dbReference type="InterPro" id="IPR041390">
    <property type="entry name" value="FADK_N"/>
</dbReference>
<keyword evidence="23" id="KW-1185">Reference proteome</keyword>
<dbReference type="GO" id="GO:0042995">
    <property type="term" value="C:cell projection"/>
    <property type="evidence" value="ECO:0007669"/>
    <property type="project" value="UniProtKB-SubCell"/>
</dbReference>
<dbReference type="Gene3D" id="1.10.510.10">
    <property type="entry name" value="Transferase(Phosphotransferase) domain 1"/>
    <property type="match status" value="1"/>
</dbReference>
<dbReference type="InterPro" id="IPR008266">
    <property type="entry name" value="Tyr_kinase_AS"/>
</dbReference>
<keyword evidence="16" id="KW-0966">Cell projection</keyword>
<dbReference type="EC" id="2.7.10.1" evidence="5"/>
<feature type="domain" description="FERM" evidence="21">
    <location>
        <begin position="24"/>
        <end position="359"/>
    </location>
</feature>
<feature type="compositionally biased region" description="Low complexity" evidence="19">
    <location>
        <begin position="846"/>
        <end position="859"/>
    </location>
</feature>
<dbReference type="InterPro" id="IPR000719">
    <property type="entry name" value="Prot_kinase_dom"/>
</dbReference>
<evidence type="ECO:0000256" key="8">
    <source>
        <dbReference type="ARBA" id="ARBA00022553"/>
    </source>
</evidence>
<dbReference type="InterPro" id="IPR019749">
    <property type="entry name" value="Band_41_domain"/>
</dbReference>
<dbReference type="GO" id="GO:0008284">
    <property type="term" value="P:positive regulation of cell population proliferation"/>
    <property type="evidence" value="ECO:0007669"/>
    <property type="project" value="UniProtKB-ARBA"/>
</dbReference>
<dbReference type="SMART" id="SM00295">
    <property type="entry name" value="B41"/>
    <property type="match status" value="1"/>
</dbReference>
<comment type="catalytic activity">
    <reaction evidence="17">
        <text>L-tyrosyl-[protein] + ATP = O-phospho-L-tyrosyl-[protein] + ADP + H(+)</text>
        <dbReference type="Rhea" id="RHEA:10596"/>
        <dbReference type="Rhea" id="RHEA-COMP:10136"/>
        <dbReference type="Rhea" id="RHEA-COMP:20101"/>
        <dbReference type="ChEBI" id="CHEBI:15378"/>
        <dbReference type="ChEBI" id="CHEBI:30616"/>
        <dbReference type="ChEBI" id="CHEBI:46858"/>
        <dbReference type="ChEBI" id="CHEBI:61978"/>
        <dbReference type="ChEBI" id="CHEBI:456216"/>
        <dbReference type="EC" id="2.7.10.1"/>
    </reaction>
</comment>
<keyword evidence="7" id="KW-0963">Cytoplasm</keyword>
<keyword evidence="15" id="KW-0829">Tyrosine-protein kinase</keyword>
<feature type="compositionally biased region" description="Polar residues" evidence="19">
    <location>
        <begin position="411"/>
        <end position="422"/>
    </location>
</feature>
<dbReference type="InterPro" id="IPR020635">
    <property type="entry name" value="Tyr_kinase_cat_dom"/>
</dbReference>
<evidence type="ECO:0000256" key="10">
    <source>
        <dbReference type="ARBA" id="ARBA00022741"/>
    </source>
</evidence>
<dbReference type="GO" id="GO:0048680">
    <property type="term" value="P:positive regulation of axon regeneration"/>
    <property type="evidence" value="ECO:0007669"/>
    <property type="project" value="UniProtKB-ARBA"/>
</dbReference>
<dbReference type="PROSITE" id="PS00107">
    <property type="entry name" value="PROTEIN_KINASE_ATP"/>
    <property type="match status" value="1"/>
</dbReference>
<keyword evidence="8" id="KW-0597">Phosphoprotein</keyword>
<dbReference type="Proteomes" id="UP001201812">
    <property type="component" value="Unassembled WGS sequence"/>
</dbReference>
<dbReference type="GO" id="GO:0007172">
    <property type="term" value="P:signal complex assembly"/>
    <property type="evidence" value="ECO:0007669"/>
    <property type="project" value="InterPro"/>
</dbReference>
<keyword evidence="10 18" id="KW-0547">Nucleotide-binding</keyword>
<dbReference type="InterPro" id="IPR005189">
    <property type="entry name" value="Focal_adhesion_kin_target_dom"/>
</dbReference>
<dbReference type="InterPro" id="IPR014352">
    <property type="entry name" value="FERM/acyl-CoA-bd_prot_sf"/>
</dbReference>
<gene>
    <name evidence="22" type="ORF">DdX_04559</name>
</gene>
<dbReference type="InterPro" id="IPR036137">
    <property type="entry name" value="Focal_adhe_kin_target_dom_sf"/>
</dbReference>
<evidence type="ECO:0000256" key="13">
    <source>
        <dbReference type="ARBA" id="ARBA00022949"/>
    </source>
</evidence>
<dbReference type="SUPFAM" id="SSF68993">
    <property type="entry name" value="FAT domain of focal adhesion kinase"/>
    <property type="match status" value="1"/>
</dbReference>
<evidence type="ECO:0000256" key="19">
    <source>
        <dbReference type="SAM" id="MobiDB-lite"/>
    </source>
</evidence>
<dbReference type="GO" id="GO:0005886">
    <property type="term" value="C:plasma membrane"/>
    <property type="evidence" value="ECO:0007669"/>
    <property type="project" value="UniProtKB-SubCell"/>
</dbReference>
<reference evidence="22" key="1">
    <citation type="submission" date="2022-01" db="EMBL/GenBank/DDBJ databases">
        <title>Genome Sequence Resource for Two Populations of Ditylenchus destructor, the Migratory Endoparasitic Phytonematode.</title>
        <authorList>
            <person name="Zhang H."/>
            <person name="Lin R."/>
            <person name="Xie B."/>
        </authorList>
    </citation>
    <scope>NUCLEOTIDE SEQUENCE</scope>
    <source>
        <strain evidence="22">BazhouSP</strain>
    </source>
</reference>
<evidence type="ECO:0000313" key="22">
    <source>
        <dbReference type="EMBL" id="KAI1722249.1"/>
    </source>
</evidence>
<evidence type="ECO:0000256" key="3">
    <source>
        <dbReference type="ARBA" id="ARBA00004413"/>
    </source>
</evidence>
<evidence type="ECO:0000256" key="18">
    <source>
        <dbReference type="PROSITE-ProRule" id="PRU10141"/>
    </source>
</evidence>
<dbReference type="PROSITE" id="PS50011">
    <property type="entry name" value="PROTEIN_KINASE_DOM"/>
    <property type="match status" value="1"/>
</dbReference>
<dbReference type="Gene3D" id="1.20.120.330">
    <property type="entry name" value="Nucleotidyltransferases domain 2"/>
    <property type="match status" value="1"/>
</dbReference>
<dbReference type="PROSITE" id="PS00109">
    <property type="entry name" value="PROTEIN_KINASE_TYR"/>
    <property type="match status" value="1"/>
</dbReference>
<dbReference type="FunFam" id="1.10.510.10:FF:001512">
    <property type="entry name" value="Receptor tyrosine-protein kinase erbB-2"/>
    <property type="match status" value="1"/>
</dbReference>
<dbReference type="InterPro" id="IPR011009">
    <property type="entry name" value="Kinase-like_dom_sf"/>
</dbReference>
<dbReference type="InterPro" id="IPR001245">
    <property type="entry name" value="Ser-Thr/Tyr_kinase_cat_dom"/>
</dbReference>
<feature type="region of interest" description="Disordered" evidence="19">
    <location>
        <begin position="752"/>
        <end position="777"/>
    </location>
</feature>
<evidence type="ECO:0000256" key="11">
    <source>
        <dbReference type="ARBA" id="ARBA00022777"/>
    </source>
</evidence>
<dbReference type="Gene3D" id="3.30.200.20">
    <property type="entry name" value="Phosphorylase Kinase, domain 1"/>
    <property type="match status" value="1"/>
</dbReference>
<keyword evidence="12 18" id="KW-0067">ATP-binding</keyword>
<feature type="domain" description="Protein kinase" evidence="20">
    <location>
        <begin position="472"/>
        <end position="735"/>
    </location>
</feature>
<dbReference type="Pfam" id="PF21477">
    <property type="entry name" value="FERM_C_FAK1"/>
    <property type="match status" value="1"/>
</dbReference>
<evidence type="ECO:0000256" key="14">
    <source>
        <dbReference type="ARBA" id="ARBA00023136"/>
    </source>
</evidence>
<dbReference type="InterPro" id="IPR000299">
    <property type="entry name" value="FERM_domain"/>
</dbReference>
<feature type="region of interest" description="Disordered" evidence="19">
    <location>
        <begin position="1"/>
        <end position="21"/>
    </location>
</feature>
<comment type="subcellular location">
    <subcellularLocation>
        <location evidence="1">Cell junction</location>
        <location evidence="1">Focal adhesion</location>
    </subcellularLocation>
    <subcellularLocation>
        <location evidence="3">Cell membrane</location>
        <topology evidence="3">Peripheral membrane protein</topology>
        <orientation evidence="3">Cytoplasmic side</orientation>
    </subcellularLocation>
    <subcellularLocation>
        <location evidence="2">Cell projection</location>
    </subcellularLocation>
    <subcellularLocation>
        <location evidence="4">Cytoplasm</location>
    </subcellularLocation>
</comment>
<keyword evidence="14" id="KW-0472">Membrane</keyword>
<dbReference type="GO" id="GO:0005737">
    <property type="term" value="C:cytoplasm"/>
    <property type="evidence" value="ECO:0007669"/>
    <property type="project" value="UniProtKB-SubCell"/>
</dbReference>
<dbReference type="SUPFAM" id="SSF56112">
    <property type="entry name" value="Protein kinase-like (PK-like)"/>
    <property type="match status" value="1"/>
</dbReference>
<dbReference type="SMART" id="SM00219">
    <property type="entry name" value="TyrKc"/>
    <property type="match status" value="1"/>
</dbReference>
<dbReference type="AlphaFoldDB" id="A0AAD4NES9"/>
<evidence type="ECO:0000256" key="1">
    <source>
        <dbReference type="ARBA" id="ARBA00004246"/>
    </source>
</evidence>
<dbReference type="Gene3D" id="2.30.29.30">
    <property type="entry name" value="Pleckstrin-homology domain (PH domain)/Phosphotyrosine-binding domain (PTB)"/>
    <property type="match status" value="1"/>
</dbReference>
<dbReference type="CDD" id="cd14473">
    <property type="entry name" value="FERM_B-lobe"/>
    <property type="match status" value="1"/>
</dbReference>
<dbReference type="InterPro" id="IPR019748">
    <property type="entry name" value="FERM_central"/>
</dbReference>
<dbReference type="PANTHER" id="PTHR46221">
    <property type="entry name" value="FERM AND PDZ DOMAIN-CONTAINING PROTEIN FAMILY MEMBER"/>
    <property type="match status" value="1"/>
</dbReference>
<dbReference type="GO" id="GO:0005524">
    <property type="term" value="F:ATP binding"/>
    <property type="evidence" value="ECO:0007669"/>
    <property type="project" value="UniProtKB-UniRule"/>
</dbReference>
<dbReference type="Pfam" id="PF00373">
    <property type="entry name" value="FERM_M"/>
    <property type="match status" value="1"/>
</dbReference>
<evidence type="ECO:0000256" key="9">
    <source>
        <dbReference type="ARBA" id="ARBA00022679"/>
    </source>
</evidence>
<dbReference type="Pfam" id="PF03623">
    <property type="entry name" value="Focal_AT"/>
    <property type="match status" value="1"/>
</dbReference>
<dbReference type="PANTHER" id="PTHR46221:SF9">
    <property type="entry name" value="NON-SPECIFIC PROTEIN-TYROSINE KINASE"/>
    <property type="match status" value="1"/>
</dbReference>
<dbReference type="GO" id="GO:0005925">
    <property type="term" value="C:focal adhesion"/>
    <property type="evidence" value="ECO:0007669"/>
    <property type="project" value="UniProtKB-SubCell"/>
</dbReference>
<feature type="binding site" evidence="18">
    <location>
        <position position="504"/>
    </location>
    <ligand>
        <name>ATP</name>
        <dbReference type="ChEBI" id="CHEBI:30616"/>
    </ligand>
</feature>
<keyword evidence="9" id="KW-0808">Transferase</keyword>
<feature type="region of interest" description="Disordered" evidence="19">
    <location>
        <begin position="382"/>
        <end position="422"/>
    </location>
</feature>
<keyword evidence="11 22" id="KW-0418">Kinase</keyword>
<keyword evidence="13" id="KW-0965">Cell junction</keyword>
<dbReference type="InterPro" id="IPR035963">
    <property type="entry name" value="FERM_2"/>
</dbReference>
<dbReference type="GO" id="GO:0004714">
    <property type="term" value="F:transmembrane receptor protein tyrosine kinase activity"/>
    <property type="evidence" value="ECO:0007669"/>
    <property type="project" value="UniProtKB-EC"/>
</dbReference>
<dbReference type="EMBL" id="JAKKPZ010000004">
    <property type="protein sequence ID" value="KAI1722249.1"/>
    <property type="molecule type" value="Genomic_DNA"/>
</dbReference>
<dbReference type="SUPFAM" id="SSF47031">
    <property type="entry name" value="Second domain of FERM"/>
    <property type="match status" value="1"/>
</dbReference>
<proteinExistence type="predicted"/>
<evidence type="ECO:0000313" key="23">
    <source>
        <dbReference type="Proteomes" id="UP001201812"/>
    </source>
</evidence>
<evidence type="ECO:0000259" key="21">
    <source>
        <dbReference type="PROSITE" id="PS50057"/>
    </source>
</evidence>
<evidence type="ECO:0000259" key="20">
    <source>
        <dbReference type="PROSITE" id="PS50011"/>
    </source>
</evidence>
<dbReference type="GO" id="GO:0061564">
    <property type="term" value="P:axon development"/>
    <property type="evidence" value="ECO:0007669"/>
    <property type="project" value="UniProtKB-ARBA"/>
</dbReference>
<feature type="region of interest" description="Disordered" evidence="19">
    <location>
        <begin position="831"/>
        <end position="859"/>
    </location>
</feature>
<feature type="compositionally biased region" description="Polar residues" evidence="19">
    <location>
        <begin position="1"/>
        <end position="14"/>
    </location>
</feature>
<dbReference type="InterPro" id="IPR011993">
    <property type="entry name" value="PH-like_dom_sf"/>
</dbReference>
<dbReference type="InterPro" id="IPR049385">
    <property type="entry name" value="FAK1-like_FERM_C"/>
</dbReference>
<feature type="compositionally biased region" description="Polar residues" evidence="19">
    <location>
        <begin position="836"/>
        <end position="845"/>
    </location>
</feature>
<dbReference type="InterPro" id="IPR029071">
    <property type="entry name" value="Ubiquitin-like_domsf"/>
</dbReference>
<dbReference type="Pfam" id="PF18038">
    <property type="entry name" value="FERM_N_2"/>
    <property type="match status" value="1"/>
</dbReference>
<evidence type="ECO:0000256" key="5">
    <source>
        <dbReference type="ARBA" id="ARBA00011902"/>
    </source>
</evidence>
<keyword evidence="6" id="KW-1003">Cell membrane</keyword>
<comment type="caution">
    <text evidence="22">The sequence shown here is derived from an EMBL/GenBank/DDBJ whole genome shotgun (WGS) entry which is preliminary data.</text>
</comment>
<accession>A0AAD4NES9</accession>
<dbReference type="PROSITE" id="PS50057">
    <property type="entry name" value="FERM_3"/>
    <property type="match status" value="1"/>
</dbReference>
<organism evidence="22 23">
    <name type="scientific">Ditylenchus destructor</name>
    <dbReference type="NCBI Taxonomy" id="166010"/>
    <lineage>
        <taxon>Eukaryota</taxon>
        <taxon>Metazoa</taxon>
        <taxon>Ecdysozoa</taxon>
        <taxon>Nematoda</taxon>
        <taxon>Chromadorea</taxon>
        <taxon>Rhabditida</taxon>
        <taxon>Tylenchina</taxon>
        <taxon>Tylenchomorpha</taxon>
        <taxon>Sphaerularioidea</taxon>
        <taxon>Anguinidae</taxon>
        <taxon>Anguininae</taxon>
        <taxon>Ditylenchus</taxon>
    </lineage>
</organism>
<evidence type="ECO:0000256" key="16">
    <source>
        <dbReference type="ARBA" id="ARBA00023273"/>
    </source>
</evidence>
<dbReference type="SUPFAM" id="SSF54236">
    <property type="entry name" value="Ubiquitin-like"/>
    <property type="match status" value="1"/>
</dbReference>
<name>A0AAD4NES9_9BILA</name>
<protein>
    <recommendedName>
        <fullName evidence="5">receptor protein-tyrosine kinase</fullName>
        <ecNumber evidence="5">2.7.10.1</ecNumber>
    </recommendedName>
</protein>
<evidence type="ECO:0000256" key="6">
    <source>
        <dbReference type="ARBA" id="ARBA00022475"/>
    </source>
</evidence>
<dbReference type="Gene3D" id="3.10.20.90">
    <property type="entry name" value="Phosphatidylinositol 3-kinase Catalytic Subunit, Chain A, domain 1"/>
    <property type="match status" value="1"/>
</dbReference>
<sequence length="1046" mass="118199">MRSSQRAIRHQSSSRPPPAADDENVIQVFLSDATYKNVRVNSDTNVHRIISVLLAGLGMDDLLSRDHFALRLRPDVTSMSLYDSADCHWLHPAMTVPQFTKRYIDAAPTGLKLRFELRIRFISPDLDEMCRTQLPAFLYLYDQLQSDYVQHAAWKIDSNRALQMAALAIRKRFSHLTKDNIEKKLDFGLIEQEGGLIKYLPEAFIINTKRKEVQKTIIAAVRKVVAMSELECIFEFLRLLADMTPFDQEIFRASIGAGWQSPADVFVGPELGISYTSQNSKLPASLTSLQNITQISLSPLNTNSPHSPMNPFKPDSFPMLVHLNLAGAQPLTLTLPTLTIAESFAHLLEGYYRFLLGGTGGGRGHRSSIWWPAFLEEGRRRERGRSEAPAFPSTLPPSLPPIQRLEERKGSSQSDPRNYSTRLNGNLSFAKRSFQENASSYCFKGPSTSEEFQEGDYAASMFRDLHIDRRSIRLEELLGDGQFGNVYRAVFEDQTGSETPVAVKVCKAENDVYDTQTANKYLLDEAYTMAQFRHPHIVKLVGVCRSPIPDIPSWIVMELAPLGELRAYLQREKHGAVDLSVQIIFAHQVASAVAYLHSKQFLHRDVAARNCLVSSPKCVKLSDFGLSRMLENENVYTASRGKLPIKWLPPESINYRKFSTQSDVYMFGVCVWEILMYGVKPWQGVRNHEVILRVERGEILLQPDGCPDSLYSLMKSTWVLEPKCRPTMTHVKDYLGHLLNEIDKQVPFYKLSAPDQSKGSRKYSNPRKDSNARKSSVNEEYSVLLPKSAIIKADVSEIATSTLWRTLEEQRAQCDEDDKWLEEVEGKMLPRPAIESRSSTRSPAFSETNTSTSPSMSSSEHLSSIRSLSFKVKYKVEYKTTLVDIYSQKSPGSIEYLIPAGMELDREGDRPHSLVVSLVKAVSNLSNKYASKAATEEFLDLVDKIKQLIRELLDESESHMSAFKENDHRQVILMRTLVNSDLRNIGKSVNEISPNDPSTEPLKRDVLRIAHILAVNCKNFLDSIDTARLKCGSAKLKQSHKRSVNY</sequence>
<dbReference type="PRINTS" id="PR00109">
    <property type="entry name" value="TYRKINASE"/>
</dbReference>
<evidence type="ECO:0000256" key="4">
    <source>
        <dbReference type="ARBA" id="ARBA00004496"/>
    </source>
</evidence>
<dbReference type="Pfam" id="PF07714">
    <property type="entry name" value="PK_Tyr_Ser-Thr"/>
    <property type="match status" value="1"/>
</dbReference>
<evidence type="ECO:0000256" key="17">
    <source>
        <dbReference type="ARBA" id="ARBA00051243"/>
    </source>
</evidence>
<evidence type="ECO:0000256" key="12">
    <source>
        <dbReference type="ARBA" id="ARBA00022840"/>
    </source>
</evidence>